<sequence>MKRDEIEPYGTLRELAPGLVCLDGRWKKAPFGRRMTVIRLGGGGLLVHNAIRLREEDYGALDALGEVRIIVAPNKMHSSEAHVYKLRYPEARLYASRASTGAIAGRCPVDGTLPGDWDPSLDQEVACFEFGGTRMLHESVFFHRASRTLVLTDLVFNLQDDVEGATRWFFRINRIHKRFGPSRIFRHVFVRDREEARASFRRLMEWDFDRVIMSHGEILESGGKAAMRRGFEEMGLA</sequence>
<proteinExistence type="predicted"/>
<evidence type="ECO:0000313" key="2">
    <source>
        <dbReference type="Proteomes" id="UP000295781"/>
    </source>
</evidence>
<organism evidence="1 2">
    <name type="scientific">Sorangium cellulosum</name>
    <name type="common">Polyangium cellulosum</name>
    <dbReference type="NCBI Taxonomy" id="56"/>
    <lineage>
        <taxon>Bacteria</taxon>
        <taxon>Pseudomonadati</taxon>
        <taxon>Myxococcota</taxon>
        <taxon>Polyangia</taxon>
        <taxon>Polyangiales</taxon>
        <taxon>Polyangiaceae</taxon>
        <taxon>Sorangium</taxon>
    </lineage>
</organism>
<name>A0A4P2QE45_SORCE</name>
<dbReference type="EMBL" id="CP012670">
    <property type="protein sequence ID" value="AUX27443.1"/>
    <property type="molecule type" value="Genomic_DNA"/>
</dbReference>
<dbReference type="RefSeq" id="WP_129355709.1">
    <property type="nucleotide sequence ID" value="NZ_CP012670.1"/>
</dbReference>
<dbReference type="InterPro" id="IPR036866">
    <property type="entry name" value="RibonucZ/Hydroxyglut_hydro"/>
</dbReference>
<evidence type="ECO:0008006" key="3">
    <source>
        <dbReference type="Google" id="ProtNLM"/>
    </source>
</evidence>
<reference evidence="1 2" key="1">
    <citation type="submission" date="2015-09" db="EMBL/GenBank/DDBJ databases">
        <title>Sorangium comparison.</title>
        <authorList>
            <person name="Zaburannyi N."/>
            <person name="Bunk B."/>
            <person name="Overmann J."/>
            <person name="Mueller R."/>
        </authorList>
    </citation>
    <scope>NUCLEOTIDE SEQUENCE [LARGE SCALE GENOMIC DNA]</scope>
    <source>
        <strain evidence="1 2">So ceGT47</strain>
    </source>
</reference>
<accession>A0A4P2QE45</accession>
<dbReference type="Proteomes" id="UP000295781">
    <property type="component" value="Chromosome"/>
</dbReference>
<dbReference type="PANTHER" id="PTHR33835:SF1">
    <property type="entry name" value="METALLO-BETA-LACTAMASE DOMAIN-CONTAINING PROTEIN"/>
    <property type="match status" value="1"/>
</dbReference>
<protein>
    <recommendedName>
        <fullName evidence="3">DUF4336 domain-containing protein</fullName>
    </recommendedName>
</protein>
<dbReference type="SUPFAM" id="SSF56281">
    <property type="entry name" value="Metallo-hydrolase/oxidoreductase"/>
    <property type="match status" value="1"/>
</dbReference>
<dbReference type="PANTHER" id="PTHR33835">
    <property type="entry name" value="YALI0C07656P"/>
    <property type="match status" value="1"/>
</dbReference>
<dbReference type="AlphaFoldDB" id="A0A4P2QE45"/>
<dbReference type="OrthoDB" id="450111at2"/>
<evidence type="ECO:0000313" key="1">
    <source>
        <dbReference type="EMBL" id="AUX27443.1"/>
    </source>
</evidence>
<dbReference type="InterPro" id="IPR025638">
    <property type="entry name" value="DUF4336"/>
</dbReference>
<gene>
    <name evidence="1" type="ORF">SOCEGT47_080330</name>
</gene>